<evidence type="ECO:0000313" key="3">
    <source>
        <dbReference type="EMBL" id="ORV01204.1"/>
    </source>
</evidence>
<keyword evidence="1" id="KW-0732">Signal</keyword>
<dbReference type="SUPFAM" id="SSF51182">
    <property type="entry name" value="RmlC-like cupins"/>
    <property type="match status" value="1"/>
</dbReference>
<evidence type="ECO:0000259" key="2">
    <source>
        <dbReference type="Pfam" id="PF07883"/>
    </source>
</evidence>
<dbReference type="AlphaFoldDB" id="A0A1X1R8K2"/>
<dbReference type="InterPro" id="IPR014710">
    <property type="entry name" value="RmlC-like_jellyroll"/>
</dbReference>
<feature type="domain" description="Cupin type-2" evidence="2">
    <location>
        <begin position="68"/>
        <end position="134"/>
    </location>
</feature>
<dbReference type="OrthoDB" id="129561at2"/>
<feature type="signal peptide" evidence="1">
    <location>
        <begin position="1"/>
        <end position="29"/>
    </location>
</feature>
<keyword evidence="4" id="KW-1185">Reference proteome</keyword>
<reference evidence="3 4" key="1">
    <citation type="submission" date="2016-01" db="EMBL/GenBank/DDBJ databases">
        <title>The new phylogeny of the genus Mycobacterium.</title>
        <authorList>
            <person name="Tarcisio F."/>
            <person name="Conor M."/>
            <person name="Antonella G."/>
            <person name="Elisabetta G."/>
            <person name="Giulia F.S."/>
            <person name="Sara T."/>
            <person name="Anna F."/>
            <person name="Clotilde B."/>
            <person name="Roberto B."/>
            <person name="Veronica D.S."/>
            <person name="Fabio R."/>
            <person name="Monica P."/>
            <person name="Olivier J."/>
            <person name="Enrico T."/>
            <person name="Nicola S."/>
        </authorList>
    </citation>
    <scope>NUCLEOTIDE SEQUENCE [LARGE SCALE GENOMIC DNA]</scope>
    <source>
        <strain evidence="3 4">DSM 44179</strain>
    </source>
</reference>
<dbReference type="Pfam" id="PF07883">
    <property type="entry name" value="Cupin_2"/>
    <property type="match status" value="1"/>
</dbReference>
<dbReference type="STRING" id="1793.AWC04_14200"/>
<gene>
    <name evidence="3" type="ORF">AWC04_14200</name>
</gene>
<dbReference type="Gene3D" id="2.60.120.10">
    <property type="entry name" value="Jelly Rolls"/>
    <property type="match status" value="1"/>
</dbReference>
<proteinExistence type="predicted"/>
<dbReference type="RefSeq" id="WP_085097881.1">
    <property type="nucleotide sequence ID" value="NZ_AP022603.1"/>
</dbReference>
<accession>A0A1X1R8K2</accession>
<name>A0A1X1R8K2_MYCFA</name>
<comment type="caution">
    <text evidence="3">The sequence shown here is derived from an EMBL/GenBank/DDBJ whole genome shotgun (WGS) entry which is preliminary data.</text>
</comment>
<sequence>MMHRRGVPLVVASAAAGLLLWGAAAPAAATPPEGEVERTDLAEGTATTPIHIVTDGAPTTLTVQSLALRPGGGSGWHSHPGPEYSAITAGTVAVQTAGGCAGAEHGQGAAVFIPAGVVHRVTNAGPDTATVVVTYTLPAGAPARIDAPDVCA</sequence>
<dbReference type="EMBL" id="LQOJ01000047">
    <property type="protein sequence ID" value="ORV01204.1"/>
    <property type="molecule type" value="Genomic_DNA"/>
</dbReference>
<dbReference type="Proteomes" id="UP000193484">
    <property type="component" value="Unassembled WGS sequence"/>
</dbReference>
<evidence type="ECO:0000313" key="4">
    <source>
        <dbReference type="Proteomes" id="UP000193484"/>
    </source>
</evidence>
<evidence type="ECO:0000256" key="1">
    <source>
        <dbReference type="SAM" id="SignalP"/>
    </source>
</evidence>
<dbReference type="InterPro" id="IPR011051">
    <property type="entry name" value="RmlC_Cupin_sf"/>
</dbReference>
<organism evidence="3 4">
    <name type="scientific">Mycolicibacterium fallax</name>
    <name type="common">Mycobacterium fallax</name>
    <dbReference type="NCBI Taxonomy" id="1793"/>
    <lineage>
        <taxon>Bacteria</taxon>
        <taxon>Bacillati</taxon>
        <taxon>Actinomycetota</taxon>
        <taxon>Actinomycetes</taxon>
        <taxon>Mycobacteriales</taxon>
        <taxon>Mycobacteriaceae</taxon>
        <taxon>Mycolicibacterium</taxon>
    </lineage>
</organism>
<feature type="chain" id="PRO_5038752764" evidence="1">
    <location>
        <begin position="30"/>
        <end position="152"/>
    </location>
</feature>
<dbReference type="InterPro" id="IPR013096">
    <property type="entry name" value="Cupin_2"/>
</dbReference>
<protein>
    <submittedName>
        <fullName evidence="3">Cupin</fullName>
    </submittedName>
</protein>